<dbReference type="EMBL" id="FOXA01000012">
    <property type="protein sequence ID" value="SFP77671.1"/>
    <property type="molecule type" value="Genomic_DNA"/>
</dbReference>
<dbReference type="InterPro" id="IPR015001">
    <property type="entry name" value="DUF1850"/>
</dbReference>
<feature type="chain" id="PRO_5011751133" description="DUF1850 domain-containing protein" evidence="1">
    <location>
        <begin position="21"/>
        <end position="152"/>
    </location>
</feature>
<dbReference type="STRING" id="441119.SAMN04488047_112136"/>
<feature type="signal peptide" evidence="1">
    <location>
        <begin position="1"/>
        <end position="20"/>
    </location>
</feature>
<dbReference type="Pfam" id="PF08905">
    <property type="entry name" value="DUF1850"/>
    <property type="match status" value="1"/>
</dbReference>
<accession>A0A1I5T4A3</accession>
<evidence type="ECO:0000256" key="1">
    <source>
        <dbReference type="SAM" id="SignalP"/>
    </source>
</evidence>
<keyword evidence="1" id="KW-0732">Signal</keyword>
<dbReference type="OrthoDB" id="7345320at2"/>
<protein>
    <recommendedName>
        <fullName evidence="4">DUF1850 domain-containing protein</fullName>
    </recommendedName>
</protein>
<evidence type="ECO:0008006" key="4">
    <source>
        <dbReference type="Google" id="ProtNLM"/>
    </source>
</evidence>
<organism evidence="2 3">
    <name type="scientific">Tranquillimonas alkanivorans</name>
    <dbReference type="NCBI Taxonomy" id="441119"/>
    <lineage>
        <taxon>Bacteria</taxon>
        <taxon>Pseudomonadati</taxon>
        <taxon>Pseudomonadota</taxon>
        <taxon>Alphaproteobacteria</taxon>
        <taxon>Rhodobacterales</taxon>
        <taxon>Roseobacteraceae</taxon>
        <taxon>Tranquillimonas</taxon>
    </lineage>
</organism>
<keyword evidence="3" id="KW-1185">Reference proteome</keyword>
<dbReference type="Proteomes" id="UP000199356">
    <property type="component" value="Unassembled WGS sequence"/>
</dbReference>
<evidence type="ECO:0000313" key="2">
    <source>
        <dbReference type="EMBL" id="SFP77671.1"/>
    </source>
</evidence>
<gene>
    <name evidence="2" type="ORF">SAMN04488047_112136</name>
</gene>
<evidence type="ECO:0000313" key="3">
    <source>
        <dbReference type="Proteomes" id="UP000199356"/>
    </source>
</evidence>
<sequence length="152" mass="16219">MGRPFAAALFVTLTCAAAPADVLRVEGPGGAPLFEHAAPEGAEICLSWNHSVTGGAVADCFVNDGGRMVLMRSYLHDFAAGLGEVQGRGTLRSAEGGGYWIEDMNDPIPDNRLPLRVGRPSTDHRLRIGGDEYKLSQIAAGERVVLHLIHED</sequence>
<dbReference type="AlphaFoldDB" id="A0A1I5T4A3"/>
<reference evidence="2 3" key="1">
    <citation type="submission" date="2016-10" db="EMBL/GenBank/DDBJ databases">
        <authorList>
            <person name="de Groot N.N."/>
        </authorList>
    </citation>
    <scope>NUCLEOTIDE SEQUENCE [LARGE SCALE GENOMIC DNA]</scope>
    <source>
        <strain evidence="2 3">DSM 19547</strain>
    </source>
</reference>
<name>A0A1I5T4A3_9RHOB</name>
<proteinExistence type="predicted"/>